<evidence type="ECO:0000313" key="12">
    <source>
        <dbReference type="Proteomes" id="UP000734854"/>
    </source>
</evidence>
<evidence type="ECO:0000256" key="7">
    <source>
        <dbReference type="ARBA" id="ARBA00022989"/>
    </source>
</evidence>
<dbReference type="GO" id="GO:0006506">
    <property type="term" value="P:GPI anchor biosynthetic process"/>
    <property type="evidence" value="ECO:0007669"/>
    <property type="project" value="UniProtKB-UniPathway"/>
</dbReference>
<keyword evidence="5 10" id="KW-0812">Transmembrane</keyword>
<keyword evidence="8 10" id="KW-0472">Membrane</keyword>
<evidence type="ECO:0000256" key="8">
    <source>
        <dbReference type="ARBA" id="ARBA00023136"/>
    </source>
</evidence>
<sequence>MSDLMGSFFGFLTIACMEFGRGDGDKKWYDIILPFVYWANSYNENVDLAGNNSPRFVGCWPCFWPYLASSFLQHGTTFESDFHGYLAQEFGISDTCKGLASNIGTLGILNLDRKLNGEGSHRHIISTLRFLNQADINSLVGTQECEAVIIERLPVGIFADPFELQHLVNHKVYSDVAVFGDKNLELPSSLSNRSIVEIHMIIGNENSSSAETIVQLPLHARYPPLDGSGYMKVKLESPELFLRCRPKSLKLEPCLWTLIELNANAGSVKTVAWHVPAGNDAHRNIVAIATFASALICALSVFVFTIYFSKNNFVLVPPVF</sequence>
<evidence type="ECO:0000256" key="6">
    <source>
        <dbReference type="ARBA" id="ARBA00022824"/>
    </source>
</evidence>
<evidence type="ECO:0000256" key="3">
    <source>
        <dbReference type="ARBA" id="ARBA00010345"/>
    </source>
</evidence>
<comment type="subcellular location">
    <subcellularLocation>
        <location evidence="1">Endoplasmic reticulum membrane</location>
        <topology evidence="1">Single-pass membrane protein</topology>
    </subcellularLocation>
</comment>
<evidence type="ECO:0008006" key="13">
    <source>
        <dbReference type="Google" id="ProtNLM"/>
    </source>
</evidence>
<dbReference type="Proteomes" id="UP000734854">
    <property type="component" value="Unassembled WGS sequence"/>
</dbReference>
<evidence type="ECO:0000256" key="1">
    <source>
        <dbReference type="ARBA" id="ARBA00004389"/>
    </source>
</evidence>
<evidence type="ECO:0000256" key="4">
    <source>
        <dbReference type="ARBA" id="ARBA00022502"/>
    </source>
</evidence>
<feature type="transmembrane region" description="Helical" evidence="10">
    <location>
        <begin position="285"/>
        <end position="308"/>
    </location>
</feature>
<keyword evidence="12" id="KW-1185">Reference proteome</keyword>
<evidence type="ECO:0000256" key="2">
    <source>
        <dbReference type="ARBA" id="ARBA00004687"/>
    </source>
</evidence>
<evidence type="ECO:0000256" key="10">
    <source>
        <dbReference type="SAM" id="Phobius"/>
    </source>
</evidence>
<dbReference type="UniPathway" id="UPA00196"/>
<dbReference type="InterPro" id="IPR013233">
    <property type="entry name" value="PIG-X/PBN1"/>
</dbReference>
<organism evidence="11 12">
    <name type="scientific">Zingiber officinale</name>
    <name type="common">Ginger</name>
    <name type="synonym">Amomum zingiber</name>
    <dbReference type="NCBI Taxonomy" id="94328"/>
    <lineage>
        <taxon>Eukaryota</taxon>
        <taxon>Viridiplantae</taxon>
        <taxon>Streptophyta</taxon>
        <taxon>Embryophyta</taxon>
        <taxon>Tracheophyta</taxon>
        <taxon>Spermatophyta</taxon>
        <taxon>Magnoliopsida</taxon>
        <taxon>Liliopsida</taxon>
        <taxon>Zingiberales</taxon>
        <taxon>Zingiberaceae</taxon>
        <taxon>Zingiber</taxon>
    </lineage>
</organism>
<dbReference type="EMBL" id="JACMSC010000003">
    <property type="protein sequence ID" value="KAG6529947.1"/>
    <property type="molecule type" value="Genomic_DNA"/>
</dbReference>
<name>A0A8J5HZJ5_ZINOF</name>
<proteinExistence type="inferred from homology"/>
<gene>
    <name evidence="11" type="ORF">ZIOFF_012164</name>
</gene>
<reference evidence="11 12" key="1">
    <citation type="submission" date="2020-08" db="EMBL/GenBank/DDBJ databases">
        <title>Plant Genome Project.</title>
        <authorList>
            <person name="Zhang R.-G."/>
        </authorList>
    </citation>
    <scope>NUCLEOTIDE SEQUENCE [LARGE SCALE GENOMIC DNA]</scope>
    <source>
        <tissue evidence="11">Rhizome</tissue>
    </source>
</reference>
<evidence type="ECO:0000256" key="9">
    <source>
        <dbReference type="ARBA" id="ARBA00023180"/>
    </source>
</evidence>
<dbReference type="AlphaFoldDB" id="A0A8J5HZJ5"/>
<dbReference type="InterPro" id="IPR040039">
    <property type="entry name" value="PIGX"/>
</dbReference>
<keyword evidence="9" id="KW-0325">Glycoprotein</keyword>
<evidence type="ECO:0000256" key="5">
    <source>
        <dbReference type="ARBA" id="ARBA00022692"/>
    </source>
</evidence>
<dbReference type="SMART" id="SM00780">
    <property type="entry name" value="PIG-X"/>
    <property type="match status" value="1"/>
</dbReference>
<dbReference type="Pfam" id="PF08320">
    <property type="entry name" value="PIG-X"/>
    <property type="match status" value="1"/>
</dbReference>
<comment type="similarity">
    <text evidence="3">Belongs to the PIGX family.</text>
</comment>
<keyword evidence="6" id="KW-0256">Endoplasmic reticulum</keyword>
<comment type="caution">
    <text evidence="11">The sequence shown here is derived from an EMBL/GenBank/DDBJ whole genome shotgun (WGS) entry which is preliminary data.</text>
</comment>
<protein>
    <recommendedName>
        <fullName evidence="13">Phosphatidylinositol-glycan biosynthesis class X protein</fullName>
    </recommendedName>
</protein>
<dbReference type="GO" id="GO:0005789">
    <property type="term" value="C:endoplasmic reticulum membrane"/>
    <property type="evidence" value="ECO:0007669"/>
    <property type="project" value="UniProtKB-SubCell"/>
</dbReference>
<accession>A0A8J5HZJ5</accession>
<evidence type="ECO:0000313" key="11">
    <source>
        <dbReference type="EMBL" id="KAG6529947.1"/>
    </source>
</evidence>
<keyword evidence="4" id="KW-0337">GPI-anchor biosynthesis</keyword>
<keyword evidence="7 10" id="KW-1133">Transmembrane helix</keyword>
<dbReference type="PANTHER" id="PTHR28650">
    <property type="entry name" value="PHOSPHATIDYLINOSITOL-GLYCAN BIOSYNTHESIS CLASS X PROTEIN"/>
    <property type="match status" value="1"/>
</dbReference>
<comment type="pathway">
    <text evidence="2">Glycolipid biosynthesis; glycosylphosphatidylinositol-anchor biosynthesis.</text>
</comment>
<dbReference type="PANTHER" id="PTHR28650:SF1">
    <property type="entry name" value="PHOSPHATIDYLINOSITOL-GLYCAN BIOSYNTHESIS CLASS X PROTEIN"/>
    <property type="match status" value="1"/>
</dbReference>